<gene>
    <name evidence="1" type="ORF">E5331_11325</name>
</gene>
<protein>
    <submittedName>
        <fullName evidence="1">Response regulator</fullName>
    </submittedName>
</protein>
<dbReference type="Proteomes" id="UP000306319">
    <property type="component" value="Unassembled WGS sequence"/>
</dbReference>
<evidence type="ECO:0000313" key="2">
    <source>
        <dbReference type="Proteomes" id="UP000306319"/>
    </source>
</evidence>
<dbReference type="EMBL" id="SRYB01000016">
    <property type="protein sequence ID" value="TGY78113.1"/>
    <property type="molecule type" value="Genomic_DNA"/>
</dbReference>
<proteinExistence type="predicted"/>
<reference evidence="1" key="1">
    <citation type="submission" date="2019-04" db="EMBL/GenBank/DDBJ databases">
        <title>Microbes associate with the intestines of laboratory mice.</title>
        <authorList>
            <person name="Navarre W."/>
            <person name="Wong E."/>
            <person name="Huang K."/>
            <person name="Tropini C."/>
            <person name="Ng K."/>
            <person name="Yu B."/>
        </authorList>
    </citation>
    <scope>NUCLEOTIDE SEQUENCE</scope>
    <source>
        <strain evidence="1">NM04_E33</strain>
    </source>
</reference>
<name>A0AC61RFW5_9BACT</name>
<accession>A0AC61RFW5</accession>
<evidence type="ECO:0000313" key="1">
    <source>
        <dbReference type="EMBL" id="TGY78113.1"/>
    </source>
</evidence>
<sequence length="913" mass="103096">MKILYKILLTTLALLTLSACADNKKYRIGVSQCSQDDWRKKMNDEIQREIMLHEDATVEIRSADDNSAKQIADLHYFVDNDFDIIIVSPNEAAALTPVIDDIYRKGIPVVVFDRNINSDSYTARIGVNDYDLGRSAAHYAINILGKSPTAIEIFGLPGSTPAEDRHVGFEEKFRANGGEILGSAPGNWNQDTAEHVADSMLRLHPDVDLIFAHNDRMAIGASEVAKRLGRDSIRIIGIDAAPLIGIQAVADGVIDATFLYPTEGYRLIQTALAILKGEHYDRETVIPASSAVDSTNSDILLLQNETLEAETDKMTLLKRQIDDYWDQHSSQTILFYACIVILVLLCGFIFLLLRTFWTHRRHQSTLLMQNRLLEEERDKQKELNARLEEATQSKLAFFTNVSHDLRTPLTLIAEPVEQLSSASNLTEQQHKMMKIADKNVKILYRLINQILDFRKYENGKLELHLTEIDIRKSVEDWMESFRQIARKRDMRLTFEDSAPSGPLAIAVDAEKLERIFFNLVSNAFKYTRDNGTITVSLSEKNGNVVLKVADTGEGISERDLDRIFDRFYQVDRVKPRGSGIGLSLVKAFVELHGGEISVESEINKGSVFIVTLPMRHVSSTVESVEKSIESSDVVAELDTIEDAEVKFEDDKPLLLVIDDNRDIREMIRELMQKDYNVITASNGAEGIRRATKYVPDLIICDVMMPGMDGMECCRRLKGEVSTSHIPVLMLTACSLDEQRAEGYDSGADGYLSKPFSSQVLRSRCTSLINNRRLIKELWTNPAESVHTVNKVVSEEKKKISVTSSEVDNAFYSRFLEIFNEEMGNADLSVDSVAAKMGLERTQFYRKIKSLTNYSPVELMRRLRLKKARQLITGTEKNISEIGYEVGFSTPAYFTKCYRESYGETPSETRSKMQ</sequence>
<keyword evidence="2" id="KW-1185">Reference proteome</keyword>
<organism evidence="1 2">
    <name type="scientific">Lepagella muris</name>
    <dbReference type="NCBI Taxonomy" id="3032870"/>
    <lineage>
        <taxon>Bacteria</taxon>
        <taxon>Pseudomonadati</taxon>
        <taxon>Bacteroidota</taxon>
        <taxon>Bacteroidia</taxon>
        <taxon>Bacteroidales</taxon>
        <taxon>Muribaculaceae</taxon>
        <taxon>Lepagella</taxon>
    </lineage>
</organism>
<comment type="caution">
    <text evidence="1">The sequence shown here is derived from an EMBL/GenBank/DDBJ whole genome shotgun (WGS) entry which is preliminary data.</text>
</comment>